<reference evidence="3" key="3">
    <citation type="submission" date="2018-04" db="EMBL/GenBank/DDBJ databases">
        <authorList>
            <person name="Go L.Y."/>
            <person name="Mitchell J.A."/>
        </authorList>
    </citation>
    <scope>NUCLEOTIDE SEQUENCE</scope>
    <source>
        <strain evidence="3">BSAS1 3</strain>
    </source>
</reference>
<organism evidence="2 4">
    <name type="scientific">Brochothrix thermosphacta</name>
    <name type="common">Microbacterium thermosphactum</name>
    <dbReference type="NCBI Taxonomy" id="2756"/>
    <lineage>
        <taxon>Bacteria</taxon>
        <taxon>Bacillati</taxon>
        <taxon>Bacillota</taxon>
        <taxon>Bacilli</taxon>
        <taxon>Bacillales</taxon>
        <taxon>Listeriaceae</taxon>
        <taxon>Brochothrix</taxon>
    </lineage>
</organism>
<accession>A0A1D2LWJ9</accession>
<dbReference type="EMBL" id="OUNC01000083">
    <property type="protein sequence ID" value="SPP30838.1"/>
    <property type="molecule type" value="Genomic_DNA"/>
</dbReference>
<dbReference type="GeneID" id="99613894"/>
<dbReference type="InterPro" id="IPR021324">
    <property type="entry name" value="DUF2929"/>
</dbReference>
<keyword evidence="4" id="KW-1185">Reference proteome</keyword>
<dbReference type="EMBL" id="CP023483">
    <property type="protein sequence ID" value="ATF25483.1"/>
    <property type="molecule type" value="Genomic_DNA"/>
</dbReference>
<protein>
    <submittedName>
        <fullName evidence="2">DUF2929 domain-containing protein</fullName>
    </submittedName>
</protein>
<dbReference type="Pfam" id="PF11151">
    <property type="entry name" value="DUF2929"/>
    <property type="match status" value="1"/>
</dbReference>
<dbReference type="Proteomes" id="UP000243591">
    <property type="component" value="Chromosome"/>
</dbReference>
<feature type="transmembrane region" description="Helical" evidence="1">
    <location>
        <begin position="32"/>
        <end position="52"/>
    </location>
</feature>
<proteinExistence type="predicted"/>
<keyword evidence="1" id="KW-0472">Membrane</keyword>
<evidence type="ECO:0000256" key="1">
    <source>
        <dbReference type="SAM" id="Phobius"/>
    </source>
</evidence>
<dbReference type="AlphaFoldDB" id="A0A1D2LWJ9"/>
<sequence length="60" mass="6760">MRYFISALWVFILSAMSNYVVSSMSDVPFHIGQTVILGTLVTLAIWFLPAILKSHDELSE</sequence>
<reference evidence="5" key="2">
    <citation type="submission" date="2018-04" db="EMBL/GenBank/DDBJ databases">
        <authorList>
            <person name="Illikoud N."/>
        </authorList>
    </citation>
    <scope>NUCLEOTIDE SEQUENCE [LARGE SCALE GENOMIC DNA]</scope>
</reference>
<dbReference type="OrthoDB" id="2440739at2"/>
<reference evidence="2 4" key="1">
    <citation type="submission" date="2017-09" db="EMBL/GenBank/DDBJ databases">
        <title>Complete Genome Sequences of Two Strains of the Meat Spoilage Bacterium Brochothrix thermosphacta Isolated from Ground Chicken.</title>
        <authorList>
            <person name="Paoli G.C."/>
            <person name="Wijey C."/>
            <person name="Chen C.-Y."/>
            <person name="Nguyen L."/>
            <person name="Yan X."/>
            <person name="Irwin P.L."/>
        </authorList>
    </citation>
    <scope>NUCLEOTIDE SEQUENCE [LARGE SCALE GENOMIC DNA]</scope>
    <source>
        <strain evidence="2 4">BI</strain>
    </source>
</reference>
<keyword evidence="1" id="KW-0812">Transmembrane</keyword>
<gene>
    <name evidence="3" type="ORF">BTBSAS_90052</name>
    <name evidence="2" type="ORF">CNY62_03185</name>
</gene>
<evidence type="ECO:0000313" key="5">
    <source>
        <dbReference type="Proteomes" id="UP000270190"/>
    </source>
</evidence>
<evidence type="ECO:0000313" key="2">
    <source>
        <dbReference type="EMBL" id="ATF25483.1"/>
    </source>
</evidence>
<keyword evidence="1" id="KW-1133">Transmembrane helix</keyword>
<dbReference type="Proteomes" id="UP000270190">
    <property type="component" value="Unassembled WGS sequence"/>
</dbReference>
<evidence type="ECO:0000313" key="3">
    <source>
        <dbReference type="EMBL" id="SPP30838.1"/>
    </source>
</evidence>
<evidence type="ECO:0000313" key="4">
    <source>
        <dbReference type="Proteomes" id="UP000243591"/>
    </source>
</evidence>
<dbReference type="RefSeq" id="WP_029091601.1">
    <property type="nucleotide sequence ID" value="NZ_CBCPHX010000005.1"/>
</dbReference>
<dbReference type="KEGG" id="bths:CNY62_03185"/>
<name>A0A1D2LWJ9_BROTH</name>